<dbReference type="FunFam" id="1.10.20.140:FF:000001">
    <property type="entry name" value="tRNA dimethylallyltransferase"/>
    <property type="match status" value="1"/>
</dbReference>
<dbReference type="Pfam" id="PF01715">
    <property type="entry name" value="IPPT"/>
    <property type="match status" value="1"/>
</dbReference>
<comment type="caution">
    <text evidence="10">Lacks conserved residue(s) required for the propagation of feature annotation.</text>
</comment>
<gene>
    <name evidence="10" type="primary">miaA</name>
    <name evidence="14" type="ORF">SAMN05444390_107200</name>
</gene>
<keyword evidence="6 10" id="KW-0547">Nucleotide-binding</keyword>
<evidence type="ECO:0000256" key="7">
    <source>
        <dbReference type="ARBA" id="ARBA00022840"/>
    </source>
</evidence>
<feature type="region of interest" description="Interaction with substrate tRNA" evidence="10">
    <location>
        <begin position="244"/>
        <end position="249"/>
    </location>
</feature>
<evidence type="ECO:0000256" key="8">
    <source>
        <dbReference type="ARBA" id="ARBA00022842"/>
    </source>
</evidence>
<evidence type="ECO:0000313" key="15">
    <source>
        <dbReference type="Proteomes" id="UP000236745"/>
    </source>
</evidence>
<dbReference type="SUPFAM" id="SSF52540">
    <property type="entry name" value="P-loop containing nucleoside triphosphate hydrolases"/>
    <property type="match status" value="1"/>
</dbReference>
<evidence type="ECO:0000256" key="5">
    <source>
        <dbReference type="ARBA" id="ARBA00022694"/>
    </source>
</evidence>
<dbReference type="GO" id="GO:0052381">
    <property type="term" value="F:tRNA dimethylallyltransferase activity"/>
    <property type="evidence" value="ECO:0007669"/>
    <property type="project" value="UniProtKB-UniRule"/>
</dbReference>
<dbReference type="OrthoDB" id="9776390at2"/>
<organism evidence="14 15">
    <name type="scientific">Marinobacterium lutimaris</name>
    <dbReference type="NCBI Taxonomy" id="568106"/>
    <lineage>
        <taxon>Bacteria</taxon>
        <taxon>Pseudomonadati</taxon>
        <taxon>Pseudomonadota</taxon>
        <taxon>Gammaproteobacteria</taxon>
        <taxon>Oceanospirillales</taxon>
        <taxon>Oceanospirillaceae</taxon>
        <taxon>Marinobacterium</taxon>
    </lineage>
</organism>
<dbReference type="Proteomes" id="UP000236745">
    <property type="component" value="Unassembled WGS sequence"/>
</dbReference>
<comment type="subunit">
    <text evidence="10">Monomer.</text>
</comment>
<dbReference type="InterPro" id="IPR027417">
    <property type="entry name" value="P-loop_NTPase"/>
</dbReference>
<evidence type="ECO:0000256" key="11">
    <source>
        <dbReference type="RuleBase" id="RU003783"/>
    </source>
</evidence>
<proteinExistence type="inferred from homology"/>
<evidence type="ECO:0000256" key="13">
    <source>
        <dbReference type="RuleBase" id="RU003785"/>
    </source>
</evidence>
<accession>A0A1H6DMQ0</accession>
<evidence type="ECO:0000256" key="9">
    <source>
        <dbReference type="ARBA" id="ARBA00049563"/>
    </source>
</evidence>
<evidence type="ECO:0000256" key="12">
    <source>
        <dbReference type="RuleBase" id="RU003784"/>
    </source>
</evidence>
<comment type="cofactor">
    <cofactor evidence="1 10">
        <name>Mg(2+)</name>
        <dbReference type="ChEBI" id="CHEBI:18420"/>
    </cofactor>
</comment>
<dbReference type="PANTHER" id="PTHR11088:SF60">
    <property type="entry name" value="TRNA DIMETHYLALLYLTRANSFERASE"/>
    <property type="match status" value="1"/>
</dbReference>
<dbReference type="InterPro" id="IPR039657">
    <property type="entry name" value="Dimethylallyltransferase"/>
</dbReference>
<comment type="catalytic activity">
    <reaction evidence="9 10 11">
        <text>adenosine(37) in tRNA + dimethylallyl diphosphate = N(6)-dimethylallyladenosine(37) in tRNA + diphosphate</text>
        <dbReference type="Rhea" id="RHEA:26482"/>
        <dbReference type="Rhea" id="RHEA-COMP:10162"/>
        <dbReference type="Rhea" id="RHEA-COMP:10375"/>
        <dbReference type="ChEBI" id="CHEBI:33019"/>
        <dbReference type="ChEBI" id="CHEBI:57623"/>
        <dbReference type="ChEBI" id="CHEBI:74411"/>
        <dbReference type="ChEBI" id="CHEBI:74415"/>
        <dbReference type="EC" id="2.5.1.75"/>
    </reaction>
</comment>
<sequence length="312" mass="34860">MADTLPPAIFLMGPTASGKTALAMHLFDNLSCELISVDSALIYRDMDIGTAKPDAEELARYPHRLIDIRDPAESYSAAEFRQDALAAMAEISAAGKVPVLVGGTMLYFNALQKGLAPLPEANAELRAELEADAERLGWPAMHERLAKLDPAAGERLKPTDSQRIERALEVVLLTGKPISEHWAEQADAALPYNLLPLALMPGDRARLHQRIEQRFDLMLGQGFEEEVRRLHGRGDLHADLPSIRCVGYRQMWDYIEGRLSYDEMRYRGVVATRQLAKRQLTWLRGWQGVHWLDSEADKLLDSALKLAEANII</sequence>
<protein>
    <recommendedName>
        <fullName evidence="10">tRNA dimethylallyltransferase</fullName>
        <ecNumber evidence="10">2.5.1.75</ecNumber>
    </recommendedName>
    <alternativeName>
        <fullName evidence="10">Dimethylallyl diphosphate:tRNA dimethylallyltransferase</fullName>
        <shortName evidence="10">DMAPP:tRNA dimethylallyltransferase</shortName>
        <shortName evidence="10">DMATase</shortName>
    </alternativeName>
    <alternativeName>
        <fullName evidence="10">Isopentenyl-diphosphate:tRNA isopentenyltransferase</fullName>
        <shortName evidence="10">IPP transferase</shortName>
        <shortName evidence="10">IPPT</shortName>
        <shortName evidence="10">IPTase</shortName>
    </alternativeName>
</protein>
<dbReference type="AlphaFoldDB" id="A0A1H6DMQ0"/>
<dbReference type="HAMAP" id="MF_00185">
    <property type="entry name" value="IPP_trans"/>
    <property type="match status" value="1"/>
</dbReference>
<evidence type="ECO:0000256" key="3">
    <source>
        <dbReference type="ARBA" id="ARBA00005842"/>
    </source>
</evidence>
<keyword evidence="15" id="KW-1185">Reference proteome</keyword>
<evidence type="ECO:0000256" key="1">
    <source>
        <dbReference type="ARBA" id="ARBA00001946"/>
    </source>
</evidence>
<feature type="binding site" evidence="10">
    <location>
        <begin position="15"/>
        <end position="20"/>
    </location>
    <ligand>
        <name>substrate</name>
    </ligand>
</feature>
<feature type="binding site" evidence="10">
    <location>
        <begin position="13"/>
        <end position="20"/>
    </location>
    <ligand>
        <name>ATP</name>
        <dbReference type="ChEBI" id="CHEBI:30616"/>
    </ligand>
</feature>
<dbReference type="InterPro" id="IPR018022">
    <property type="entry name" value="IPT"/>
</dbReference>
<reference evidence="14 15" key="1">
    <citation type="submission" date="2016-10" db="EMBL/GenBank/DDBJ databases">
        <authorList>
            <person name="de Groot N.N."/>
        </authorList>
    </citation>
    <scope>NUCLEOTIDE SEQUENCE [LARGE SCALE GENOMIC DNA]</scope>
    <source>
        <strain evidence="14 15">DSM 22012</strain>
    </source>
</reference>
<dbReference type="EC" id="2.5.1.75" evidence="10"/>
<dbReference type="EMBL" id="FNVQ01000007">
    <property type="protein sequence ID" value="SEG86484.1"/>
    <property type="molecule type" value="Genomic_DNA"/>
</dbReference>
<keyword evidence="4 10" id="KW-0808">Transferase</keyword>
<evidence type="ECO:0000256" key="6">
    <source>
        <dbReference type="ARBA" id="ARBA00022741"/>
    </source>
</evidence>
<comment type="function">
    <text evidence="2 10 12">Catalyzes the transfer of a dimethylallyl group onto the adenine at position 37 in tRNAs that read codons beginning with uridine, leading to the formation of N6-(dimethylallyl)adenosine (i(6)A).</text>
</comment>
<dbReference type="PANTHER" id="PTHR11088">
    <property type="entry name" value="TRNA DIMETHYLALLYLTRANSFERASE"/>
    <property type="match status" value="1"/>
</dbReference>
<feature type="region of interest" description="Interaction with substrate tRNA" evidence="10">
    <location>
        <begin position="38"/>
        <end position="41"/>
    </location>
</feature>
<dbReference type="NCBIfam" id="TIGR00174">
    <property type="entry name" value="miaA"/>
    <property type="match status" value="1"/>
</dbReference>
<evidence type="ECO:0000256" key="10">
    <source>
        <dbReference type="HAMAP-Rule" id="MF_00185"/>
    </source>
</evidence>
<name>A0A1H6DMQ0_9GAMM</name>
<keyword evidence="7 10" id="KW-0067">ATP-binding</keyword>
<feature type="site" description="Interaction with substrate tRNA" evidence="10">
    <location>
        <position position="104"/>
    </location>
</feature>
<evidence type="ECO:0000256" key="4">
    <source>
        <dbReference type="ARBA" id="ARBA00022679"/>
    </source>
</evidence>
<evidence type="ECO:0000256" key="2">
    <source>
        <dbReference type="ARBA" id="ARBA00003213"/>
    </source>
</evidence>
<evidence type="ECO:0000313" key="14">
    <source>
        <dbReference type="EMBL" id="SEG86484.1"/>
    </source>
</evidence>
<feature type="region of interest" description="Interaction with substrate tRNA" evidence="10">
    <location>
        <begin position="162"/>
        <end position="166"/>
    </location>
</feature>
<dbReference type="GO" id="GO:0006400">
    <property type="term" value="P:tRNA modification"/>
    <property type="evidence" value="ECO:0007669"/>
    <property type="project" value="TreeGrafter"/>
</dbReference>
<keyword evidence="5 10" id="KW-0819">tRNA processing</keyword>
<dbReference type="Gene3D" id="1.10.20.140">
    <property type="match status" value="1"/>
</dbReference>
<comment type="similarity">
    <text evidence="3 10 13">Belongs to the IPP transferase family.</text>
</comment>
<dbReference type="GO" id="GO:0005524">
    <property type="term" value="F:ATP binding"/>
    <property type="evidence" value="ECO:0007669"/>
    <property type="project" value="UniProtKB-UniRule"/>
</dbReference>
<keyword evidence="8 10" id="KW-0460">Magnesium</keyword>
<feature type="site" description="Interaction with substrate tRNA" evidence="10">
    <location>
        <position position="126"/>
    </location>
</feature>
<dbReference type="Gene3D" id="1.10.287.890">
    <property type="entry name" value="Crystal structure of tRNA isopentenylpyrophosphate transferase (bh2366) domain"/>
    <property type="match status" value="1"/>
</dbReference>
<dbReference type="Gene3D" id="3.40.50.300">
    <property type="entry name" value="P-loop containing nucleotide triphosphate hydrolases"/>
    <property type="match status" value="1"/>
</dbReference>